<dbReference type="AlphaFoldDB" id="A0A836B8P5"/>
<feature type="region of interest" description="Disordered" evidence="1">
    <location>
        <begin position="250"/>
        <end position="338"/>
    </location>
</feature>
<evidence type="ECO:0000313" key="2">
    <source>
        <dbReference type="EMBL" id="KAG2450740.1"/>
    </source>
</evidence>
<dbReference type="OrthoDB" id="546256at2759"/>
<evidence type="ECO:0000313" key="3">
    <source>
        <dbReference type="Proteomes" id="UP000613740"/>
    </source>
</evidence>
<name>A0A836B8P5_9CHLO</name>
<sequence length="338" mass="34457">MVLLLVTHTIEVPSSRVPLSAIILVDAIKRKQLPANLKCRLVIPSAGHHSCSVWDASSVEELQAWIDTNLLDGTASIAEIPEEFTYGLSLELTTARAADKVATTSKTTLERINTTGARVMESMSEKLEQLDARTNLITATRETASAAAAKVKQATSSAMESERVQRGLASLSTSLQSAGTSMNRAFTWVGSKVKESFGAEAGAGFGGAGGAQSYSGFSSEPPSYEAAAYASAPAAAAGLAGAGAGFMPVSTHAARPSSDQHHTYPPQSQHVAGPGPVTEDAGPAPQFTLDEGVASPMLSPTKEAADTDTGGGGKDDDGEGAGGLDTAPMVAPVGAAAT</sequence>
<proteinExistence type="predicted"/>
<comment type="caution">
    <text evidence="2">The sequence shown here is derived from an EMBL/GenBank/DDBJ whole genome shotgun (WGS) entry which is preliminary data.</text>
</comment>
<organism evidence="2 3">
    <name type="scientific">Chlamydomonas schloesseri</name>
    <dbReference type="NCBI Taxonomy" id="2026947"/>
    <lineage>
        <taxon>Eukaryota</taxon>
        <taxon>Viridiplantae</taxon>
        <taxon>Chlorophyta</taxon>
        <taxon>core chlorophytes</taxon>
        <taxon>Chlorophyceae</taxon>
        <taxon>CS clade</taxon>
        <taxon>Chlamydomonadales</taxon>
        <taxon>Chlamydomonadaceae</taxon>
        <taxon>Chlamydomonas</taxon>
    </lineage>
</organism>
<dbReference type="Proteomes" id="UP000613740">
    <property type="component" value="Unassembled WGS sequence"/>
</dbReference>
<gene>
    <name evidence="2" type="ORF">HYH02_004578</name>
</gene>
<reference evidence="2" key="1">
    <citation type="journal article" date="2020" name="bioRxiv">
        <title>Comparative genomics of Chlamydomonas.</title>
        <authorList>
            <person name="Craig R.J."/>
            <person name="Hasan A.R."/>
            <person name="Ness R.W."/>
            <person name="Keightley P.D."/>
        </authorList>
    </citation>
    <scope>NUCLEOTIDE SEQUENCE</scope>
    <source>
        <strain evidence="2">CCAP 11/173</strain>
    </source>
</reference>
<evidence type="ECO:0000256" key="1">
    <source>
        <dbReference type="SAM" id="MobiDB-lite"/>
    </source>
</evidence>
<keyword evidence="3" id="KW-1185">Reference proteome</keyword>
<dbReference type="EMBL" id="JAEHOD010000010">
    <property type="protein sequence ID" value="KAG2450740.1"/>
    <property type="molecule type" value="Genomic_DNA"/>
</dbReference>
<protein>
    <submittedName>
        <fullName evidence="2">Uncharacterized protein</fullName>
    </submittedName>
</protein>
<accession>A0A836B8P5</accession>